<dbReference type="GO" id="GO:0005634">
    <property type="term" value="C:nucleus"/>
    <property type="evidence" value="ECO:0007669"/>
    <property type="project" value="TreeGrafter"/>
</dbReference>
<dbReference type="GO" id="GO:0008270">
    <property type="term" value="F:zinc ion binding"/>
    <property type="evidence" value="ECO:0007669"/>
    <property type="project" value="UniProtKB-KW"/>
</dbReference>
<reference evidence="8 9" key="1">
    <citation type="submission" date="2019-01" db="EMBL/GenBank/DDBJ databases">
        <title>Genome Assembly of Collichthys lucidus.</title>
        <authorList>
            <person name="Cai M."/>
            <person name="Xiao S."/>
        </authorList>
    </citation>
    <scope>NUCLEOTIDE SEQUENCE [LARGE SCALE GENOMIC DNA]</scope>
    <source>
        <strain evidence="8">JT15FE1705JMU</strain>
        <tissue evidence="8">Muscle</tissue>
    </source>
</reference>
<evidence type="ECO:0000313" key="8">
    <source>
        <dbReference type="EMBL" id="TKS68749.1"/>
    </source>
</evidence>
<feature type="region of interest" description="Disordered" evidence="5">
    <location>
        <begin position="487"/>
        <end position="516"/>
    </location>
</feature>
<dbReference type="Pfam" id="PF06031">
    <property type="entry name" value="SERTA"/>
    <property type="match status" value="1"/>
</dbReference>
<keyword evidence="9" id="KW-1185">Reference proteome</keyword>
<dbReference type="InterPro" id="IPR052262">
    <property type="entry name" value="E2F-SERTA_domain_protein"/>
</dbReference>
<evidence type="ECO:0000256" key="1">
    <source>
        <dbReference type="ARBA" id="ARBA00022723"/>
    </source>
</evidence>
<dbReference type="AlphaFoldDB" id="A0A4U5U3Y8"/>
<evidence type="ECO:0000256" key="2">
    <source>
        <dbReference type="ARBA" id="ARBA00022771"/>
    </source>
</evidence>
<dbReference type="InterPro" id="IPR001841">
    <property type="entry name" value="Znf_RING"/>
</dbReference>
<dbReference type="SUPFAM" id="SSF57850">
    <property type="entry name" value="RING/U-box"/>
    <property type="match status" value="1"/>
</dbReference>
<feature type="domain" description="SERTA" evidence="7">
    <location>
        <begin position="368"/>
        <end position="415"/>
    </location>
</feature>
<dbReference type="Proteomes" id="UP000298787">
    <property type="component" value="Chromosome 3"/>
</dbReference>
<accession>A0A4U5U3Y8</accession>
<proteinExistence type="predicted"/>
<evidence type="ECO:0000259" key="6">
    <source>
        <dbReference type="PROSITE" id="PS50089"/>
    </source>
</evidence>
<evidence type="ECO:0000259" key="7">
    <source>
        <dbReference type="PROSITE" id="PS51053"/>
    </source>
</evidence>
<dbReference type="SMART" id="SM00184">
    <property type="entry name" value="RING"/>
    <property type="match status" value="1"/>
</dbReference>
<dbReference type="PANTHER" id="PTHR16277:SF10">
    <property type="entry name" value="SERTA DOMAIN-CONTAINING PROTEIN 2"/>
    <property type="match status" value="1"/>
</dbReference>
<evidence type="ECO:0000313" key="9">
    <source>
        <dbReference type="Proteomes" id="UP000298787"/>
    </source>
</evidence>
<organism evidence="8 9">
    <name type="scientific">Collichthys lucidus</name>
    <name type="common">Big head croaker</name>
    <name type="synonym">Sciaena lucida</name>
    <dbReference type="NCBI Taxonomy" id="240159"/>
    <lineage>
        <taxon>Eukaryota</taxon>
        <taxon>Metazoa</taxon>
        <taxon>Chordata</taxon>
        <taxon>Craniata</taxon>
        <taxon>Vertebrata</taxon>
        <taxon>Euteleostomi</taxon>
        <taxon>Actinopterygii</taxon>
        <taxon>Neopterygii</taxon>
        <taxon>Teleostei</taxon>
        <taxon>Neoteleostei</taxon>
        <taxon>Acanthomorphata</taxon>
        <taxon>Eupercaria</taxon>
        <taxon>Sciaenidae</taxon>
        <taxon>Collichthys</taxon>
    </lineage>
</organism>
<evidence type="ECO:0000256" key="4">
    <source>
        <dbReference type="PROSITE-ProRule" id="PRU00175"/>
    </source>
</evidence>
<keyword evidence="3" id="KW-0862">Zinc</keyword>
<dbReference type="PROSITE" id="PS50089">
    <property type="entry name" value="ZF_RING_2"/>
    <property type="match status" value="1"/>
</dbReference>
<protein>
    <submittedName>
        <fullName evidence="8">SERTA domain-containing protein 2</fullName>
    </submittedName>
</protein>
<dbReference type="InterPro" id="IPR017907">
    <property type="entry name" value="Znf_RING_CS"/>
</dbReference>
<dbReference type="InterPro" id="IPR009263">
    <property type="entry name" value="SERTA_dom"/>
</dbReference>
<dbReference type="InterPro" id="IPR013083">
    <property type="entry name" value="Znf_RING/FYVE/PHD"/>
</dbReference>
<keyword evidence="1" id="KW-0479">Metal-binding</keyword>
<dbReference type="Pfam" id="PF13445">
    <property type="entry name" value="zf-RING_UBOX"/>
    <property type="match status" value="1"/>
</dbReference>
<dbReference type="PROSITE" id="PS51053">
    <property type="entry name" value="SERTA"/>
    <property type="match status" value="1"/>
</dbReference>
<feature type="region of interest" description="Disordered" evidence="5">
    <location>
        <begin position="1"/>
        <end position="22"/>
    </location>
</feature>
<dbReference type="PROSITE" id="PS00518">
    <property type="entry name" value="ZF_RING_1"/>
    <property type="match status" value="1"/>
</dbReference>
<sequence>MLTSSLPGCSNSSSVSEAAPASRRLKVRGENMLMDGRPLSETTDCYFLHITEQLPESTAALRSHHSFQKGLRCIRCLSSEVLLEDEARCGFVVAGEEQPPVWSNLSDQFNFPQSPSALQLLSILPRKSAFILKLMTGSRVSGGWRCLDSLSSVTHLLSAASSSSSSAAAAPLRHCVWSLKLVSMSAHRGAVCPLEAQTFRAGCVPTYGGGAEQPVAWRSRRVWKPAAALTAVYGAHRVTRSDLCRAERNHYNGGQRVVCFLVRSRSLKGRMLSSSFKKWSRRSHRELQQTDRRSLSSQYNQHFVCIIPQTVTKSFYLKERHIVNKVEVSVVCRFMLGNGVKRKLDEDEDGLQEDARPPAVGGMSQASYTLQRQTVLNMSLMKLYSPRMAADLGLQRRVLINNIIRRIHDDFRQEGGVGALFFSTAPPVATGATAAAACEDESYRQPPPPPSSFSILSSSLSGLTALDSCLTPASLLEEDLPMFFTLPPSSSTQHHHLHHSPRPPPPSPSPKDSFSSALEEIEELCPSSLSSSSPPSPPPTRSFLTDFALDDVLFTDIDTSMYELGPCPPPSGAPPSKMAPVVMADDLVRSMSGYGSAGGGAQNQPFKMDLAELDHIMEVLKLHTASLITELSYWKHSVVLTIHRVNNVLTNRSSVFVFQRTQVNSRFSNTDVKYCLPPLSENYMAAASCLLSEDQFMCPICLDVFTDPVTTSCGHNFCKNCINEHWNVNVWQCPMCKEVFTTKPELHINTFISGLVAEFRENAQRKANSSNSEVQDAKPGEVPCDVCIGTRRRP</sequence>
<name>A0A4U5U3Y8_COLLU</name>
<evidence type="ECO:0000256" key="5">
    <source>
        <dbReference type="SAM" id="MobiDB-lite"/>
    </source>
</evidence>
<dbReference type="PANTHER" id="PTHR16277">
    <property type="entry name" value="CELL DIVISION CYCLE ASSOCIATED PROTEIN 4/SERTA DOMAIN-CONTAINING PROTEIN 2"/>
    <property type="match status" value="1"/>
</dbReference>
<dbReference type="EMBL" id="CM014080">
    <property type="protein sequence ID" value="TKS68749.1"/>
    <property type="molecule type" value="Genomic_DNA"/>
</dbReference>
<dbReference type="Gene3D" id="3.30.40.10">
    <property type="entry name" value="Zinc/RING finger domain, C3HC4 (zinc finger)"/>
    <property type="match status" value="1"/>
</dbReference>
<feature type="compositionally biased region" description="Polar residues" evidence="5">
    <location>
        <begin position="1"/>
        <end position="16"/>
    </location>
</feature>
<dbReference type="InterPro" id="IPR027370">
    <property type="entry name" value="Znf-RING_euk"/>
</dbReference>
<evidence type="ECO:0000256" key="3">
    <source>
        <dbReference type="ARBA" id="ARBA00022833"/>
    </source>
</evidence>
<gene>
    <name evidence="8" type="ORF">D9C73_002812</name>
</gene>
<feature type="domain" description="RING-type" evidence="6">
    <location>
        <begin position="698"/>
        <end position="737"/>
    </location>
</feature>
<keyword evidence="2 4" id="KW-0863">Zinc-finger</keyword>